<gene>
    <name evidence="1" type="ORF">J2S08_000443</name>
</gene>
<keyword evidence="2" id="KW-1185">Reference proteome</keyword>
<dbReference type="InterPro" id="IPR025942">
    <property type="entry name" value="SpoVIF"/>
</dbReference>
<dbReference type="EMBL" id="JAUSTT010000002">
    <property type="protein sequence ID" value="MDQ0174610.1"/>
    <property type="molecule type" value="Genomic_DNA"/>
</dbReference>
<proteinExistence type="predicted"/>
<accession>A0ABT9WMU2</accession>
<sequence length="87" mass="10002">MENQFFKSIEEKTGVNMKEIVDLANSLQNANFKDEDTVRRIIKKVSKIANRSVPRELEDKMVRSIVADGKKLDFATISDMLNKTKLK</sequence>
<name>A0ABT9WMU2_9BACI</name>
<organism evidence="1 2">
    <name type="scientific">Bacillus chungangensis</name>
    <dbReference type="NCBI Taxonomy" id="587633"/>
    <lineage>
        <taxon>Bacteria</taxon>
        <taxon>Bacillati</taxon>
        <taxon>Bacillota</taxon>
        <taxon>Bacilli</taxon>
        <taxon>Bacillales</taxon>
        <taxon>Bacillaceae</taxon>
        <taxon>Bacillus</taxon>
    </lineage>
</organism>
<evidence type="ECO:0000313" key="2">
    <source>
        <dbReference type="Proteomes" id="UP001223586"/>
    </source>
</evidence>
<dbReference type="Pfam" id="PF14069">
    <property type="entry name" value="SpoVIF"/>
    <property type="match status" value="1"/>
</dbReference>
<protein>
    <recommendedName>
        <fullName evidence="3">Sporulation protein</fullName>
    </recommendedName>
</protein>
<reference evidence="1 2" key="1">
    <citation type="submission" date="2023-07" db="EMBL/GenBank/DDBJ databases">
        <title>Genomic Encyclopedia of Type Strains, Phase IV (KMG-IV): sequencing the most valuable type-strain genomes for metagenomic binning, comparative biology and taxonomic classification.</title>
        <authorList>
            <person name="Goeker M."/>
        </authorList>
    </citation>
    <scope>NUCLEOTIDE SEQUENCE [LARGE SCALE GENOMIC DNA]</scope>
    <source>
        <strain evidence="1 2">DSM 23837</strain>
    </source>
</reference>
<evidence type="ECO:0000313" key="1">
    <source>
        <dbReference type="EMBL" id="MDQ0174610.1"/>
    </source>
</evidence>
<evidence type="ECO:0008006" key="3">
    <source>
        <dbReference type="Google" id="ProtNLM"/>
    </source>
</evidence>
<dbReference type="RefSeq" id="WP_307226228.1">
    <property type="nucleotide sequence ID" value="NZ_JAUSTT010000002.1"/>
</dbReference>
<dbReference type="Proteomes" id="UP001223586">
    <property type="component" value="Unassembled WGS sequence"/>
</dbReference>
<comment type="caution">
    <text evidence="1">The sequence shown here is derived from an EMBL/GenBank/DDBJ whole genome shotgun (WGS) entry which is preliminary data.</text>
</comment>